<dbReference type="PANTHER" id="PTHR34975:SF2">
    <property type="entry name" value="SPORE GERMINATION PROTEIN A2"/>
    <property type="match status" value="1"/>
</dbReference>
<evidence type="ECO:0000256" key="4">
    <source>
        <dbReference type="ARBA" id="ARBA00022544"/>
    </source>
</evidence>
<comment type="similarity">
    <text evidence="2">Belongs to the amino acid-polyamine-organocation (APC) superfamily. Spore germination protein (SGP) (TC 2.A.3.9) family.</text>
</comment>
<keyword evidence="10" id="KW-1185">Reference proteome</keyword>
<comment type="caution">
    <text evidence="9">The sequence shown here is derived from an EMBL/GenBank/DDBJ whole genome shotgun (WGS) entry which is preliminary data.</text>
</comment>
<dbReference type="RefSeq" id="WP_051744101.1">
    <property type="nucleotide sequence ID" value="NZ_CCDH010000003.1"/>
</dbReference>
<comment type="subcellular location">
    <subcellularLocation>
        <location evidence="1">Membrane</location>
        <topology evidence="1">Multi-pass membrane protein</topology>
    </subcellularLocation>
</comment>
<organism evidence="9 10">
    <name type="scientific">Halobacillus karajensis</name>
    <dbReference type="NCBI Taxonomy" id="195088"/>
    <lineage>
        <taxon>Bacteria</taxon>
        <taxon>Bacillati</taxon>
        <taxon>Bacillota</taxon>
        <taxon>Bacilli</taxon>
        <taxon>Bacillales</taxon>
        <taxon>Bacillaceae</taxon>
        <taxon>Halobacillus</taxon>
    </lineage>
</organism>
<keyword evidence="3" id="KW-0813">Transport</keyword>
<keyword evidence="5 8" id="KW-0812">Transmembrane</keyword>
<gene>
    <name evidence="9" type="primary">gerBB_2</name>
    <name evidence="9" type="ORF">BN983_01955</name>
</gene>
<evidence type="ECO:0000256" key="1">
    <source>
        <dbReference type="ARBA" id="ARBA00004141"/>
    </source>
</evidence>
<feature type="transmembrane region" description="Helical" evidence="8">
    <location>
        <begin position="51"/>
        <end position="70"/>
    </location>
</feature>
<evidence type="ECO:0000313" key="10">
    <source>
        <dbReference type="Proteomes" id="UP000028868"/>
    </source>
</evidence>
<dbReference type="PANTHER" id="PTHR34975">
    <property type="entry name" value="SPORE GERMINATION PROTEIN A2"/>
    <property type="match status" value="1"/>
</dbReference>
<feature type="transmembrane region" description="Helical" evidence="8">
    <location>
        <begin position="311"/>
        <end position="328"/>
    </location>
</feature>
<feature type="transmembrane region" description="Helical" evidence="8">
    <location>
        <begin position="91"/>
        <end position="115"/>
    </location>
</feature>
<dbReference type="NCBIfam" id="TIGR00912">
    <property type="entry name" value="2A0309"/>
    <property type="match status" value="1"/>
</dbReference>
<evidence type="ECO:0000256" key="6">
    <source>
        <dbReference type="ARBA" id="ARBA00022989"/>
    </source>
</evidence>
<feature type="transmembrane region" description="Helical" evidence="8">
    <location>
        <begin position="127"/>
        <end position="144"/>
    </location>
</feature>
<dbReference type="Gene3D" id="1.20.1740.10">
    <property type="entry name" value="Amino acid/polyamine transporter I"/>
    <property type="match status" value="1"/>
</dbReference>
<dbReference type="GO" id="GO:0016020">
    <property type="term" value="C:membrane"/>
    <property type="evidence" value="ECO:0007669"/>
    <property type="project" value="UniProtKB-SubCell"/>
</dbReference>
<keyword evidence="6 8" id="KW-1133">Transmembrane helix</keyword>
<evidence type="ECO:0000256" key="8">
    <source>
        <dbReference type="SAM" id="Phobius"/>
    </source>
</evidence>
<dbReference type="Pfam" id="PF03845">
    <property type="entry name" value="Spore_permease"/>
    <property type="match status" value="1"/>
</dbReference>
<proteinExistence type="inferred from homology"/>
<dbReference type="InterPro" id="IPR004761">
    <property type="entry name" value="Spore_GerAB"/>
</dbReference>
<accession>A0A024P3W9</accession>
<evidence type="ECO:0000256" key="5">
    <source>
        <dbReference type="ARBA" id="ARBA00022692"/>
    </source>
</evidence>
<evidence type="ECO:0000256" key="2">
    <source>
        <dbReference type="ARBA" id="ARBA00007998"/>
    </source>
</evidence>
<keyword evidence="7 8" id="KW-0472">Membrane</keyword>
<evidence type="ECO:0000313" key="9">
    <source>
        <dbReference type="EMBL" id="CDQ23704.1"/>
    </source>
</evidence>
<feature type="transmembrane region" description="Helical" evidence="8">
    <location>
        <begin position="21"/>
        <end position="39"/>
    </location>
</feature>
<evidence type="ECO:0000256" key="7">
    <source>
        <dbReference type="ARBA" id="ARBA00023136"/>
    </source>
</evidence>
<dbReference type="GO" id="GO:0009847">
    <property type="term" value="P:spore germination"/>
    <property type="evidence" value="ECO:0007669"/>
    <property type="project" value="InterPro"/>
</dbReference>
<feature type="transmembrane region" description="Helical" evidence="8">
    <location>
        <begin position="277"/>
        <end position="299"/>
    </location>
</feature>
<sequence length="371" mass="42660">MNRLNSTPGWNIPINYLITPMYVLFLIHSMQIGVGILGFEKYLVEKAGYDAWISLLIAGGFMHIILWMIYRFLQNGGGDIVQIHKNVFGKYIGGFLSLVFSLYFLLLTFNVIITFTEVIKVWVFPDLQVWIFLFFLLALVYYLVSGGVRVITGICLISVFIGLPLFLLKYFPVQAGHSMNVSPMISHSVTDILAATKQSVLSFLGFEFLLIFYPFIKEPAKSKKWAHFAVFYTTMIYLISLLVTFVYFNEKQLKQVVWGTISTWKIVELPFIERFEYIGIAMWLYVILPNICLGLWGATKIPKRVFNIKQKYVLIVFLLVIFFPAAMIDGRSVINMVNNFSSQAGFYVLLYIPVLLVLKTISDKVRKRREG</sequence>
<feature type="transmembrane region" description="Helical" evidence="8">
    <location>
        <begin position="228"/>
        <end position="248"/>
    </location>
</feature>
<feature type="transmembrane region" description="Helical" evidence="8">
    <location>
        <begin position="340"/>
        <end position="358"/>
    </location>
</feature>
<reference evidence="10" key="1">
    <citation type="submission" date="2014-03" db="EMBL/GenBank/DDBJ databases">
        <authorList>
            <person name="Urmite Genomes U."/>
        </authorList>
    </citation>
    <scope>NUCLEOTIDE SEQUENCE [LARGE SCALE GENOMIC DNA]</scope>
    <source>
        <strain evidence="10">HD-03</strain>
    </source>
</reference>
<evidence type="ECO:0000256" key="3">
    <source>
        <dbReference type="ARBA" id="ARBA00022448"/>
    </source>
</evidence>
<dbReference type="AlphaFoldDB" id="A0A024P3W9"/>
<protein>
    <submittedName>
        <fullName evidence="9">Spore germination protein B2</fullName>
    </submittedName>
</protein>
<reference evidence="9 10" key="2">
    <citation type="submission" date="2014-05" db="EMBL/GenBank/DDBJ databases">
        <title>Draft genome sequence of Halobacillus karajensis HK-03.</title>
        <authorList>
            <person name="Khelaifia S."/>
            <person name="Croce O."/>
            <person name="Lagier J.C."/>
            <person name="Raoult D."/>
        </authorList>
    </citation>
    <scope>NUCLEOTIDE SEQUENCE [LARGE SCALE GENOMIC DNA]</scope>
    <source>
        <strain evidence="9 10">HD-03</strain>
    </source>
</reference>
<name>A0A024P3W9_9BACI</name>
<keyword evidence="4" id="KW-0309">Germination</keyword>
<dbReference type="Proteomes" id="UP000028868">
    <property type="component" value="Unassembled WGS sequence"/>
</dbReference>
<dbReference type="EMBL" id="CCDI010000002">
    <property type="protein sequence ID" value="CDQ23704.1"/>
    <property type="molecule type" value="Genomic_DNA"/>
</dbReference>
<feature type="transmembrane region" description="Helical" evidence="8">
    <location>
        <begin position="151"/>
        <end position="172"/>
    </location>
</feature>
<feature type="transmembrane region" description="Helical" evidence="8">
    <location>
        <begin position="192"/>
        <end position="216"/>
    </location>
</feature>